<keyword evidence="2" id="KW-0812">Transmembrane</keyword>
<dbReference type="OrthoDB" id="106445at2759"/>
<dbReference type="Proteomes" id="UP000694044">
    <property type="component" value="Unassembled WGS sequence"/>
</dbReference>
<feature type="transmembrane region" description="Helical" evidence="2">
    <location>
        <begin position="204"/>
        <end position="225"/>
    </location>
</feature>
<feature type="transmembrane region" description="Helical" evidence="2">
    <location>
        <begin position="99"/>
        <end position="120"/>
    </location>
</feature>
<keyword evidence="2" id="KW-0472">Membrane</keyword>
<feature type="transmembrane region" description="Helical" evidence="2">
    <location>
        <begin position="162"/>
        <end position="183"/>
    </location>
</feature>
<evidence type="ECO:0000313" key="4">
    <source>
        <dbReference type="Proteomes" id="UP000694044"/>
    </source>
</evidence>
<evidence type="ECO:0000256" key="2">
    <source>
        <dbReference type="SAM" id="Phobius"/>
    </source>
</evidence>
<feature type="transmembrane region" description="Helical" evidence="2">
    <location>
        <begin position="543"/>
        <end position="560"/>
    </location>
</feature>
<evidence type="ECO:0008006" key="5">
    <source>
        <dbReference type="Google" id="ProtNLM"/>
    </source>
</evidence>
<reference evidence="3" key="1">
    <citation type="submission" date="2021-02" db="EMBL/GenBank/DDBJ databases">
        <authorList>
            <person name="Palmer J.M."/>
        </authorList>
    </citation>
    <scope>NUCLEOTIDE SEQUENCE</scope>
    <source>
        <strain evidence="3">SCRP734</strain>
    </source>
</reference>
<feature type="transmembrane region" description="Helical" evidence="2">
    <location>
        <begin position="269"/>
        <end position="298"/>
    </location>
</feature>
<gene>
    <name evidence="3" type="ORF">PHYPSEUDO_004867</name>
</gene>
<organism evidence="3 4">
    <name type="scientific">Phytophthora pseudosyringae</name>
    <dbReference type="NCBI Taxonomy" id="221518"/>
    <lineage>
        <taxon>Eukaryota</taxon>
        <taxon>Sar</taxon>
        <taxon>Stramenopiles</taxon>
        <taxon>Oomycota</taxon>
        <taxon>Peronosporomycetes</taxon>
        <taxon>Peronosporales</taxon>
        <taxon>Peronosporaceae</taxon>
        <taxon>Phytophthora</taxon>
    </lineage>
</organism>
<evidence type="ECO:0000313" key="3">
    <source>
        <dbReference type="EMBL" id="KAG7382436.1"/>
    </source>
</evidence>
<accession>A0A8T1VNF0</accession>
<name>A0A8T1VNF0_9STRA</name>
<protein>
    <recommendedName>
        <fullName evidence="5">Transmembrane protein</fullName>
    </recommendedName>
</protein>
<keyword evidence="4" id="KW-1185">Reference proteome</keyword>
<proteinExistence type="predicted"/>
<keyword evidence="2" id="KW-1133">Transmembrane helix</keyword>
<dbReference type="EMBL" id="JAGDFM010000208">
    <property type="protein sequence ID" value="KAG7382436.1"/>
    <property type="molecule type" value="Genomic_DNA"/>
</dbReference>
<sequence>MSSTTGTYSDATRTESSSQVRQMSSLLDELDRKWSNVQVGRQGKYSIERLESFHHYCKSTSTTHAVLVCVLTPVPALATMIFIEVLPLRPPSEGWAANWVFWIRLSMISFILVVVGMSVLRRIVVGLPLSLAKILTIASGLTTGCTGLSITLALLVGFPVPFVWLCGGLSSGIVISVMLVLTLGSAPFRRNSPHYPCMQRFHSFLVAHEILIMVYPLVKVLYNFIPPRYQVFVILVLPLWKFGAKKFMIHAVRDLEDFVPQIVAFSVDFFSALFVAVCMFNSVSIVLSVLAIAVDLLLSVFEFRELRSNADMVYNLLQGNEDSTCLYQQSPNKGPPNLLGLLRLLTRDPKRFGLSAVPEVHLWACGLHPIPSESFDALQKLERLKVYNSRTLPLHRQRITLPAKQQQPQRISVVPLPADPVTITRQNRGSGQDVAHAAKGNSVSPAGDFQSERSKKLIVQGLGLLFHCEYLTLVEYIEWVTPIILVIYKSVLQTLPNVVFFPGGADIWRADTVGNMLLYSLMELCTFLALNSLLQRKFAFSPLYQLAILALISAFNSTGFDENTTTTGP</sequence>
<comment type="caution">
    <text evidence="3">The sequence shown here is derived from an EMBL/GenBank/DDBJ whole genome shotgun (WGS) entry which is preliminary data.</text>
</comment>
<feature type="transmembrane region" description="Helical" evidence="2">
    <location>
        <begin position="65"/>
        <end position="87"/>
    </location>
</feature>
<feature type="region of interest" description="Disordered" evidence="1">
    <location>
        <begin position="1"/>
        <end position="20"/>
    </location>
</feature>
<dbReference type="AlphaFoldDB" id="A0A8T1VNF0"/>
<feature type="transmembrane region" description="Helical" evidence="2">
    <location>
        <begin position="132"/>
        <end position="156"/>
    </location>
</feature>
<evidence type="ECO:0000256" key="1">
    <source>
        <dbReference type="SAM" id="MobiDB-lite"/>
    </source>
</evidence>
<feature type="region of interest" description="Disordered" evidence="1">
    <location>
        <begin position="427"/>
        <end position="447"/>
    </location>
</feature>